<keyword evidence="4" id="KW-0975">Bacterial flagellum</keyword>
<dbReference type="GO" id="GO:0009424">
    <property type="term" value="C:bacterial-type flagellum hook"/>
    <property type="evidence" value="ECO:0007669"/>
    <property type="project" value="InterPro"/>
</dbReference>
<keyword evidence="6" id="KW-0969">Cilium</keyword>
<proteinExistence type="inferred from homology"/>
<dbReference type="EMBL" id="VPFD01000007">
    <property type="protein sequence ID" value="TXG00353.1"/>
    <property type="molecule type" value="Genomic_DNA"/>
</dbReference>
<organism evidence="6 7">
    <name type="scientific">Massilia arenae</name>
    <dbReference type="NCBI Taxonomy" id="2603288"/>
    <lineage>
        <taxon>Bacteria</taxon>
        <taxon>Pseudomonadati</taxon>
        <taxon>Pseudomonadota</taxon>
        <taxon>Betaproteobacteria</taxon>
        <taxon>Burkholderiales</taxon>
        <taxon>Oxalobacteraceae</taxon>
        <taxon>Telluria group</taxon>
        <taxon>Massilia</taxon>
    </lineage>
</organism>
<dbReference type="InterPro" id="IPR013384">
    <property type="entry name" value="Flagell_FlgL"/>
</dbReference>
<dbReference type="SUPFAM" id="SSF64518">
    <property type="entry name" value="Phase 1 flagellin"/>
    <property type="match status" value="1"/>
</dbReference>
<accession>A0A5C7FY47</accession>
<evidence type="ECO:0000313" key="7">
    <source>
        <dbReference type="Proteomes" id="UP000321413"/>
    </source>
</evidence>
<feature type="domain" description="Flagellin N-terminal" evidence="5">
    <location>
        <begin position="3"/>
        <end position="141"/>
    </location>
</feature>
<evidence type="ECO:0000256" key="2">
    <source>
        <dbReference type="ARBA" id="ARBA00004613"/>
    </source>
</evidence>
<dbReference type="RefSeq" id="WP_147934377.1">
    <property type="nucleotide sequence ID" value="NZ_VPFD01000007.1"/>
</dbReference>
<sequence>MRISTQSFYNTSTNQLNNLQSALSRTQMQLSTDRRLLTPADDPVASARALEVTQSQNINAQFATNRSSAKSSMGHVESALQSAGDLLQEIQELAVEAGNGIMLPADREKLATELEGRLTDLLGVANTSDGVGGYLFSGFKTTTQPFTATANGAAYQGDSGVRQLQVSDSRKVPLSASGSTVFESIPTGNGVFTTKADATNKGAAIISSGSVVNRPGLDNTKYEIEFGMSADTPPVPTYSVYNTSNDPRTVLPDQQDLPYKEGQQIAFGGMAMDIKGVPTAGDKFSVEPSQKQSVFTTVTDLIKTLRSPTDGSTGKAALTNQLNSALDNLKNAHDNVLTVQASVGAHMNELDYLDMAGLDLDIQYAGTLDDLQGLDTVKAISDFSQQQLTLQAAQMSFKTMSGLSLFNVI</sequence>
<comment type="subcellular location">
    <subcellularLocation>
        <location evidence="1">Bacterial flagellum</location>
    </subcellularLocation>
    <subcellularLocation>
        <location evidence="2">Secreted</location>
    </subcellularLocation>
</comment>
<dbReference type="GO" id="GO:0005198">
    <property type="term" value="F:structural molecule activity"/>
    <property type="evidence" value="ECO:0007669"/>
    <property type="project" value="InterPro"/>
</dbReference>
<evidence type="ECO:0000256" key="1">
    <source>
        <dbReference type="ARBA" id="ARBA00004365"/>
    </source>
</evidence>
<dbReference type="InterPro" id="IPR001492">
    <property type="entry name" value="Flagellin"/>
</dbReference>
<evidence type="ECO:0000313" key="6">
    <source>
        <dbReference type="EMBL" id="TXG00353.1"/>
    </source>
</evidence>
<dbReference type="Gene3D" id="1.20.1330.10">
    <property type="entry name" value="f41 fragment of flagellin, N-terminal domain"/>
    <property type="match status" value="2"/>
</dbReference>
<protein>
    <submittedName>
        <fullName evidence="6">Flagellar hook-associated protein 3</fullName>
    </submittedName>
</protein>
<comment type="caution">
    <text evidence="6">The sequence shown here is derived from an EMBL/GenBank/DDBJ whole genome shotgun (WGS) entry which is preliminary data.</text>
</comment>
<keyword evidence="7" id="KW-1185">Reference proteome</keyword>
<keyword evidence="6" id="KW-0966">Cell projection</keyword>
<dbReference type="GO" id="GO:0071973">
    <property type="term" value="P:bacterial-type flagellum-dependent cell motility"/>
    <property type="evidence" value="ECO:0007669"/>
    <property type="project" value="InterPro"/>
</dbReference>
<gene>
    <name evidence="6" type="primary">flgL</name>
    <name evidence="6" type="ORF">FVD38_08265</name>
</gene>
<dbReference type="PANTHER" id="PTHR42792:SF1">
    <property type="entry name" value="FLAGELLAR HOOK-ASSOCIATED PROTEIN 3"/>
    <property type="match status" value="1"/>
</dbReference>
<dbReference type="Pfam" id="PF00669">
    <property type="entry name" value="Flagellin_N"/>
    <property type="match status" value="1"/>
</dbReference>
<dbReference type="Proteomes" id="UP000321413">
    <property type="component" value="Unassembled WGS sequence"/>
</dbReference>
<dbReference type="NCBIfam" id="TIGR02550">
    <property type="entry name" value="flagell_flgL"/>
    <property type="match status" value="1"/>
</dbReference>
<dbReference type="PANTHER" id="PTHR42792">
    <property type="entry name" value="FLAGELLIN"/>
    <property type="match status" value="1"/>
</dbReference>
<keyword evidence="6" id="KW-0282">Flagellum</keyword>
<dbReference type="GO" id="GO:0005576">
    <property type="term" value="C:extracellular region"/>
    <property type="evidence" value="ECO:0007669"/>
    <property type="project" value="UniProtKB-SubCell"/>
</dbReference>
<reference evidence="6 7" key="1">
    <citation type="submission" date="2019-08" db="EMBL/GenBank/DDBJ databases">
        <title>Massilia golmudensis sp. nov., isolated from sand in the Qinghai-Tibetan Plateau.</title>
        <authorList>
            <person name="Zhang B."/>
        </authorList>
    </citation>
    <scope>NUCLEOTIDE SEQUENCE [LARGE SCALE GENOMIC DNA]</scope>
    <source>
        <strain evidence="6 7">GEM5</strain>
    </source>
</reference>
<comment type="similarity">
    <text evidence="3">Belongs to the bacterial flagellin family.</text>
</comment>
<evidence type="ECO:0000256" key="3">
    <source>
        <dbReference type="ARBA" id="ARBA00005709"/>
    </source>
</evidence>
<evidence type="ECO:0000259" key="5">
    <source>
        <dbReference type="Pfam" id="PF00669"/>
    </source>
</evidence>
<dbReference type="AlphaFoldDB" id="A0A5C7FY47"/>
<evidence type="ECO:0000256" key="4">
    <source>
        <dbReference type="ARBA" id="ARBA00023143"/>
    </source>
</evidence>
<name>A0A5C7FY47_9BURK</name>
<dbReference type="InterPro" id="IPR001029">
    <property type="entry name" value="Flagellin_N"/>
</dbReference>